<feature type="domain" description="Reverse transcriptase zinc-binding" evidence="1">
    <location>
        <begin position="220"/>
        <end position="283"/>
    </location>
</feature>
<protein>
    <recommendedName>
        <fullName evidence="1">Reverse transcriptase zinc-binding domain-containing protein</fullName>
    </recommendedName>
</protein>
<dbReference type="Proteomes" id="UP001605036">
    <property type="component" value="Unassembled WGS sequence"/>
</dbReference>
<dbReference type="EMBL" id="JBHFFA010000005">
    <property type="protein sequence ID" value="KAL2624500.1"/>
    <property type="molecule type" value="Genomic_DNA"/>
</dbReference>
<proteinExistence type="predicted"/>
<accession>A0ABD1YD89</accession>
<reference evidence="2 3" key="1">
    <citation type="submission" date="2024-09" db="EMBL/GenBank/DDBJ databases">
        <title>Chromosome-scale assembly of Riccia fluitans.</title>
        <authorList>
            <person name="Paukszto L."/>
            <person name="Sawicki J."/>
            <person name="Karawczyk K."/>
            <person name="Piernik-Szablinska J."/>
            <person name="Szczecinska M."/>
            <person name="Mazdziarz M."/>
        </authorList>
    </citation>
    <scope>NUCLEOTIDE SEQUENCE [LARGE SCALE GENOMIC DNA]</scope>
    <source>
        <strain evidence="2">Rf_01</strain>
        <tissue evidence="2">Aerial parts of the thallus</tissue>
    </source>
</reference>
<dbReference type="Pfam" id="PF13966">
    <property type="entry name" value="zf-RVT"/>
    <property type="match status" value="1"/>
</dbReference>
<comment type="caution">
    <text evidence="2">The sequence shown here is derived from an EMBL/GenBank/DDBJ whole genome shotgun (WGS) entry which is preliminary data.</text>
</comment>
<evidence type="ECO:0000259" key="1">
    <source>
        <dbReference type="Pfam" id="PF13966"/>
    </source>
</evidence>
<name>A0ABD1YD89_9MARC</name>
<organism evidence="2 3">
    <name type="scientific">Riccia fluitans</name>
    <dbReference type="NCBI Taxonomy" id="41844"/>
    <lineage>
        <taxon>Eukaryota</taxon>
        <taxon>Viridiplantae</taxon>
        <taxon>Streptophyta</taxon>
        <taxon>Embryophyta</taxon>
        <taxon>Marchantiophyta</taxon>
        <taxon>Marchantiopsida</taxon>
        <taxon>Marchantiidae</taxon>
        <taxon>Marchantiales</taxon>
        <taxon>Ricciaceae</taxon>
        <taxon>Riccia</taxon>
    </lineage>
</organism>
<dbReference type="AlphaFoldDB" id="A0ABD1YD89"/>
<gene>
    <name evidence="2" type="ORF">R1flu_008745</name>
</gene>
<evidence type="ECO:0000313" key="2">
    <source>
        <dbReference type="EMBL" id="KAL2624500.1"/>
    </source>
</evidence>
<keyword evidence="3" id="KW-1185">Reference proteome</keyword>
<sequence>MRYVGHLLNGDLSDWAQMMKYFIQQQMQRRSNGQETKYWTAEEVLILLPSLAVPQSETTNSMIQSWLRLRRFLTLDEDSLDIPSSLTLRQIKIPLERYRARRSFNDRVVFPILRRLGVQVLINLADGAGKWVDLANRLRVKGILLNQVQSEAIGSFQEWLSTVRMEAQRLQDSASWRLKGTRVKWKGWTQSSQAWHKLISAEETMDDLSSKWPEANYEYTWKERWKKLWGKGGAPRIKLWTWKILRRAFFTGERAKKMQVSTDPCCHCKIDEETVPHLFFNCRDS</sequence>
<dbReference type="InterPro" id="IPR026960">
    <property type="entry name" value="RVT-Znf"/>
</dbReference>
<evidence type="ECO:0000313" key="3">
    <source>
        <dbReference type="Proteomes" id="UP001605036"/>
    </source>
</evidence>